<evidence type="ECO:0000313" key="2">
    <source>
        <dbReference type="Proteomes" id="UP001211639"/>
    </source>
</evidence>
<gene>
    <name evidence="1" type="ORF">FP3_000028</name>
</gene>
<keyword evidence="2" id="KW-1185">Reference proteome</keyword>
<dbReference type="Proteomes" id="UP001211639">
    <property type="component" value="Segment"/>
</dbReference>
<accession>A0AAF0B823</accession>
<organism evidence="1 2">
    <name type="scientific">Pasteurella phage vB_PmuM_CFP3</name>
    <dbReference type="NCBI Taxonomy" id="3017169"/>
    <lineage>
        <taxon>Viruses</taxon>
        <taxon>Duplodnaviria</taxon>
        <taxon>Heunggongvirae</taxon>
        <taxon>Uroviricota</taxon>
        <taxon>Caudoviricetes</taxon>
        <taxon>Peduoviridae</taxon>
        <taxon>Irtavirus</taxon>
        <taxon>Irtavirus CFP3</taxon>
    </lineage>
</organism>
<sequence>MKVYFLKYDLNQYQIFPIPNDLNNFIEIEVESELILENKQLVKNGNEYMLVDKKPSDFYKWKNNKWVVDKEKQKEKLNAEKTRLVLFTANKVDEMKSALLSGYPQAEIDSFYKQEKEALAYQADKKAETPMLKIIAQTRGVPFELLVEKVLEKSSQFSHAMGAIIGQRQKFEDRILSTESIEDLDVIENEVKEWQFNLES</sequence>
<name>A0AAF0B823_9CAUD</name>
<protein>
    <submittedName>
        <fullName evidence="1">Uncharacterized protein</fullName>
    </submittedName>
</protein>
<evidence type="ECO:0000313" key="1">
    <source>
        <dbReference type="EMBL" id="WBY65459.1"/>
    </source>
</evidence>
<dbReference type="EMBL" id="OQ025560">
    <property type="protein sequence ID" value="WBY65459.1"/>
    <property type="molecule type" value="Genomic_DNA"/>
</dbReference>
<proteinExistence type="predicted"/>
<reference evidence="1" key="1">
    <citation type="submission" date="2022-12" db="EMBL/GenBank/DDBJ databases">
        <title>Complete genomic sequence of Pasteurella multocida phage vB_PmuM_CFP3.</title>
        <authorList>
            <person name="Cheng L."/>
            <person name="Chen H."/>
            <person name="Jiang N."/>
            <person name="Fu Q."/>
            <person name="Liu R."/>
            <person name="Huang Y."/>
            <person name="Fu G."/>
        </authorList>
    </citation>
    <scope>NUCLEOTIDE SEQUENCE</scope>
</reference>